<dbReference type="Proteomes" id="UP001299546">
    <property type="component" value="Unassembled WGS sequence"/>
</dbReference>
<accession>A0ABS8DDR7</accession>
<dbReference type="SUPFAM" id="SSF53187">
    <property type="entry name" value="Zn-dependent exopeptidases"/>
    <property type="match status" value="1"/>
</dbReference>
<gene>
    <name evidence="3" type="ORF">LIZ65_04595</name>
</gene>
<dbReference type="InterPro" id="IPR017144">
    <property type="entry name" value="Xaa-Arg_dipeptidase"/>
</dbReference>
<keyword evidence="4" id="KW-1185">Reference proteome</keyword>
<dbReference type="NCBIfam" id="TIGR01891">
    <property type="entry name" value="amidohydrolases"/>
    <property type="match status" value="1"/>
</dbReference>
<dbReference type="InterPro" id="IPR052030">
    <property type="entry name" value="Peptidase_M20/M20A_hydrolases"/>
</dbReference>
<sequence>MKKVEELKKTFDHALLKNSETAHALNSNLANHPEISGEEYHSCKEYVRLCREKGMETEEEFCGLPTAFKAAAVRREKPEARFALLAEYDALPQLGHGCGHSASGSLSLLTAFALCDMAEELNIDIDLIGTPDEELHGLKAEMVNQGVFKKYDFAMMIHMNSDVTYPALDFLALGGYRVKFHGQTAHASASPWEGRNALNAAGLTVQALDMMRQQVKPDTRISYYYVNGGEASNVIPDYAELEILLRNSKRSYLNQVVERMRNCVKGACLATDTTYEIETIGYEYSDMLQNQTGIETICSVMDELHVPYKMDDHSMMGSSDIGNVSYECPAFSPMLAISNQHFALHTQEVVDIMKSPKANEIIDLGARIMGYTVLEIMSDPQKLTKIKEEFSKGKEDYNE</sequence>
<comment type="caution">
    <text evidence="3">The sequence shown here is derived from an EMBL/GenBank/DDBJ whole genome shotgun (WGS) entry which is preliminary data.</text>
</comment>
<dbReference type="InterPro" id="IPR011650">
    <property type="entry name" value="Peptidase_M20_dimer"/>
</dbReference>
<dbReference type="Pfam" id="PF07687">
    <property type="entry name" value="M20_dimer"/>
    <property type="match status" value="1"/>
</dbReference>
<reference evidence="3 4" key="1">
    <citation type="submission" date="2021-10" db="EMBL/GenBank/DDBJ databases">
        <title>Collection of gut derived symbiotic bacterial strains cultured from healthy donors.</title>
        <authorList>
            <person name="Lin H."/>
            <person name="Littmann E."/>
            <person name="Kohout C."/>
            <person name="Pamer E.G."/>
        </authorList>
    </citation>
    <scope>NUCLEOTIDE SEQUENCE [LARGE SCALE GENOMIC DNA]</scope>
    <source>
        <strain evidence="3 4">DFI.1.165</strain>
    </source>
</reference>
<name>A0ABS8DDR7_9FIRM</name>
<dbReference type="PANTHER" id="PTHR30575:SF0">
    <property type="entry name" value="XAA-ARG DIPEPTIDASE"/>
    <property type="match status" value="1"/>
</dbReference>
<dbReference type="InterPro" id="IPR017439">
    <property type="entry name" value="Amidohydrolase"/>
</dbReference>
<evidence type="ECO:0000259" key="2">
    <source>
        <dbReference type="Pfam" id="PF07687"/>
    </source>
</evidence>
<dbReference type="PANTHER" id="PTHR30575">
    <property type="entry name" value="PEPTIDASE M20"/>
    <property type="match status" value="1"/>
</dbReference>
<dbReference type="Gene3D" id="3.30.70.360">
    <property type="match status" value="1"/>
</dbReference>
<dbReference type="InterPro" id="IPR036264">
    <property type="entry name" value="Bact_exopeptidase_dim_dom"/>
</dbReference>
<dbReference type="PIRSF" id="PIRSF037226">
    <property type="entry name" value="Amidohydrolase_ACY1L2_prd"/>
    <property type="match status" value="1"/>
</dbReference>
<dbReference type="Gene3D" id="3.40.630.10">
    <property type="entry name" value="Zn peptidases"/>
    <property type="match status" value="1"/>
</dbReference>
<evidence type="ECO:0000313" key="4">
    <source>
        <dbReference type="Proteomes" id="UP001299546"/>
    </source>
</evidence>
<evidence type="ECO:0000256" key="1">
    <source>
        <dbReference type="PIRNR" id="PIRNR037226"/>
    </source>
</evidence>
<dbReference type="RefSeq" id="WP_066738713.1">
    <property type="nucleotide sequence ID" value="NZ_JAJCIQ010000002.1"/>
</dbReference>
<evidence type="ECO:0000313" key="3">
    <source>
        <dbReference type="EMBL" id="MCB7386557.1"/>
    </source>
</evidence>
<dbReference type="SUPFAM" id="SSF55031">
    <property type="entry name" value="Bacterial exopeptidase dimerisation domain"/>
    <property type="match status" value="1"/>
</dbReference>
<feature type="domain" description="Peptidase M20 dimerisation" evidence="2">
    <location>
        <begin position="174"/>
        <end position="267"/>
    </location>
</feature>
<protein>
    <recommendedName>
        <fullName evidence="1">Peptidase M20 domain-containing protein 2</fullName>
    </recommendedName>
</protein>
<dbReference type="Pfam" id="PF01546">
    <property type="entry name" value="Peptidase_M20"/>
    <property type="match status" value="1"/>
</dbReference>
<organism evidence="3 4">
    <name type="scientific">Bariatricus massiliensis</name>
    <dbReference type="NCBI Taxonomy" id="1745713"/>
    <lineage>
        <taxon>Bacteria</taxon>
        <taxon>Bacillati</taxon>
        <taxon>Bacillota</taxon>
        <taxon>Clostridia</taxon>
        <taxon>Lachnospirales</taxon>
        <taxon>Lachnospiraceae</taxon>
        <taxon>Bariatricus</taxon>
    </lineage>
</organism>
<dbReference type="InterPro" id="IPR002933">
    <property type="entry name" value="Peptidase_M20"/>
</dbReference>
<proteinExistence type="inferred from homology"/>
<dbReference type="EMBL" id="JAJCIS010000002">
    <property type="protein sequence ID" value="MCB7386557.1"/>
    <property type="molecule type" value="Genomic_DNA"/>
</dbReference>
<comment type="similarity">
    <text evidence="1">Belongs to the peptidase M20A family.</text>
</comment>